<dbReference type="InterPro" id="IPR029068">
    <property type="entry name" value="Glyas_Bleomycin-R_OHBP_Dase"/>
</dbReference>
<dbReference type="AlphaFoldDB" id="A0A433JL39"/>
<evidence type="ECO:0000259" key="1">
    <source>
        <dbReference type="PROSITE" id="PS51819"/>
    </source>
</evidence>
<dbReference type="OrthoDB" id="9793039at2"/>
<evidence type="ECO:0000313" key="3">
    <source>
        <dbReference type="Proteomes" id="UP000288012"/>
    </source>
</evidence>
<dbReference type="PANTHER" id="PTHR33993:SF14">
    <property type="entry name" value="GB|AAF24581.1"/>
    <property type="match status" value="1"/>
</dbReference>
<dbReference type="EMBL" id="RZGR01000006">
    <property type="protein sequence ID" value="RUQ89781.1"/>
    <property type="molecule type" value="Genomic_DNA"/>
</dbReference>
<dbReference type="Pfam" id="PF00903">
    <property type="entry name" value="Glyoxalase"/>
    <property type="match status" value="1"/>
</dbReference>
<dbReference type="RefSeq" id="WP_126954318.1">
    <property type="nucleotide sequence ID" value="NZ_RZGR01000006.1"/>
</dbReference>
<feature type="domain" description="VOC" evidence="1">
    <location>
        <begin position="9"/>
        <end position="126"/>
    </location>
</feature>
<dbReference type="InterPro" id="IPR052164">
    <property type="entry name" value="Anthracycline_SecMetBiosynth"/>
</dbReference>
<dbReference type="SUPFAM" id="SSF54593">
    <property type="entry name" value="Glyoxalase/Bleomycin resistance protein/Dihydroxybiphenyl dioxygenase"/>
    <property type="match status" value="1"/>
</dbReference>
<reference evidence="2 3" key="1">
    <citation type="submission" date="2018-12" db="EMBL/GenBank/DDBJ databases">
        <title>Legionella sp,whole genome shotgun sequence.</title>
        <authorList>
            <person name="Wu H."/>
        </authorList>
    </citation>
    <scope>NUCLEOTIDE SEQUENCE [LARGE SCALE GENOMIC DNA]</scope>
    <source>
        <strain evidence="3">km714</strain>
    </source>
</reference>
<dbReference type="InterPro" id="IPR037523">
    <property type="entry name" value="VOC_core"/>
</dbReference>
<dbReference type="Proteomes" id="UP000288012">
    <property type="component" value="Unassembled WGS sequence"/>
</dbReference>
<dbReference type="InterPro" id="IPR004360">
    <property type="entry name" value="Glyas_Fos-R_dOase_dom"/>
</dbReference>
<name>A0A433JL39_9GAMM</name>
<comment type="caution">
    <text evidence="2">The sequence shown here is derived from an EMBL/GenBank/DDBJ whole genome shotgun (WGS) entry which is preliminary data.</text>
</comment>
<organism evidence="2 3">
    <name type="scientific">Legionella septentrionalis</name>
    <dbReference type="NCBI Taxonomy" id="2498109"/>
    <lineage>
        <taxon>Bacteria</taxon>
        <taxon>Pseudomonadati</taxon>
        <taxon>Pseudomonadota</taxon>
        <taxon>Gammaproteobacteria</taxon>
        <taxon>Legionellales</taxon>
        <taxon>Legionellaceae</taxon>
        <taxon>Legionella</taxon>
    </lineage>
</organism>
<evidence type="ECO:0000313" key="2">
    <source>
        <dbReference type="EMBL" id="RUQ89781.1"/>
    </source>
</evidence>
<dbReference type="PROSITE" id="PS51819">
    <property type="entry name" value="VOC"/>
    <property type="match status" value="1"/>
</dbReference>
<proteinExistence type="predicted"/>
<dbReference type="PANTHER" id="PTHR33993">
    <property type="entry name" value="GLYOXALASE-RELATED"/>
    <property type="match status" value="1"/>
</dbReference>
<gene>
    <name evidence="2" type="ORF">EKM59_03210</name>
</gene>
<protein>
    <submittedName>
        <fullName evidence="2">VOC family protein</fullName>
    </submittedName>
</protein>
<keyword evidence="3" id="KW-1185">Reference proteome</keyword>
<sequence length="129" mass="14436">MSTQPTFGEFCWNELATSDLQAAKDFYGNLFDWQFVDHDMGNGQTYTMIKAGGDEFAGIWEISKEKAGHVPPHWMSYVLVRSIEESLKKAQQYGAQIQVPNTPVGDFGQFAVIIDPTGARIALWESLSQ</sequence>
<dbReference type="CDD" id="cd07247">
    <property type="entry name" value="SgaA_N_like"/>
    <property type="match status" value="1"/>
</dbReference>
<dbReference type="Gene3D" id="3.10.180.10">
    <property type="entry name" value="2,3-Dihydroxybiphenyl 1,2-Dioxygenase, domain 1"/>
    <property type="match status" value="1"/>
</dbReference>
<accession>A0A433JL39</accession>